<reference evidence="2" key="1">
    <citation type="journal article" date="2015" name="Nature">
        <title>Complex archaea that bridge the gap between prokaryotes and eukaryotes.</title>
        <authorList>
            <person name="Spang A."/>
            <person name="Saw J.H."/>
            <person name="Jorgensen S.L."/>
            <person name="Zaremba-Niedzwiedzka K."/>
            <person name="Martijn J."/>
            <person name="Lind A.E."/>
            <person name="van Eijk R."/>
            <person name="Schleper C."/>
            <person name="Guy L."/>
            <person name="Ettema T.J."/>
        </authorList>
    </citation>
    <scope>NUCLEOTIDE SEQUENCE</scope>
</reference>
<sequence>YRRNPRFPRFKPDANTALWFPGQDDPQSTTIRDRSGKGNDGTLKTAGSPAWVRTDKGLWVLDFELSDPSYVSIAHDSSINFTSSAFSIAMWIKVETLAATAYIFNKSVASVSGYALVYDTNGAMFITTNQGAVSQSTNSAAGTITTGVWIFVVATRAAAVCKIYLDGADATSVSGTHVDPVTNAGTAYWGGFDVGQFMYDGVSGLLLLESRAFSAAEVASMYRQERGLFGV</sequence>
<dbReference type="AlphaFoldDB" id="A0A0F9C0C8"/>
<protein>
    <recommendedName>
        <fullName evidence="3">LamG-like jellyroll fold domain-containing protein</fullName>
    </recommendedName>
</protein>
<accession>A0A0F9C0C8</accession>
<dbReference type="Pfam" id="PF13385">
    <property type="entry name" value="Laminin_G_3"/>
    <property type="match status" value="1"/>
</dbReference>
<comment type="caution">
    <text evidence="2">The sequence shown here is derived from an EMBL/GenBank/DDBJ whole genome shotgun (WGS) entry which is preliminary data.</text>
</comment>
<evidence type="ECO:0008006" key="3">
    <source>
        <dbReference type="Google" id="ProtNLM"/>
    </source>
</evidence>
<gene>
    <name evidence="2" type="ORF">LCGC14_2666940</name>
</gene>
<organism evidence="2">
    <name type="scientific">marine sediment metagenome</name>
    <dbReference type="NCBI Taxonomy" id="412755"/>
    <lineage>
        <taxon>unclassified sequences</taxon>
        <taxon>metagenomes</taxon>
        <taxon>ecological metagenomes</taxon>
    </lineage>
</organism>
<feature type="non-terminal residue" evidence="2">
    <location>
        <position position="1"/>
    </location>
</feature>
<dbReference type="EMBL" id="LAZR01046659">
    <property type="protein sequence ID" value="KKK96024.1"/>
    <property type="molecule type" value="Genomic_DNA"/>
</dbReference>
<name>A0A0F9C0C8_9ZZZZ</name>
<dbReference type="Gene3D" id="2.60.120.200">
    <property type="match status" value="1"/>
</dbReference>
<evidence type="ECO:0000256" key="1">
    <source>
        <dbReference type="SAM" id="MobiDB-lite"/>
    </source>
</evidence>
<dbReference type="SUPFAM" id="SSF49899">
    <property type="entry name" value="Concanavalin A-like lectins/glucanases"/>
    <property type="match status" value="1"/>
</dbReference>
<dbReference type="InterPro" id="IPR013320">
    <property type="entry name" value="ConA-like_dom_sf"/>
</dbReference>
<proteinExistence type="predicted"/>
<feature type="region of interest" description="Disordered" evidence="1">
    <location>
        <begin position="21"/>
        <end position="46"/>
    </location>
</feature>
<evidence type="ECO:0000313" key="2">
    <source>
        <dbReference type="EMBL" id="KKK96024.1"/>
    </source>
</evidence>